<evidence type="ECO:0000256" key="3">
    <source>
        <dbReference type="ARBA" id="ARBA00022989"/>
    </source>
</evidence>
<dbReference type="Proteomes" id="UP000093226">
    <property type="component" value="Unassembled WGS sequence"/>
</dbReference>
<dbReference type="EMBL" id="LVEO01000024">
    <property type="protein sequence ID" value="OCB69823.1"/>
    <property type="molecule type" value="Genomic_DNA"/>
</dbReference>
<feature type="transmembrane region" description="Helical" evidence="5">
    <location>
        <begin position="48"/>
        <end position="72"/>
    </location>
</feature>
<evidence type="ECO:0000313" key="10">
    <source>
        <dbReference type="Proteomes" id="UP000182367"/>
    </source>
</evidence>
<reference evidence="7" key="2">
    <citation type="submission" date="2016-03" db="EMBL/GenBank/DDBJ databases">
        <authorList>
            <person name="Ploux O."/>
        </authorList>
    </citation>
    <scope>NUCLEOTIDE SEQUENCE</scope>
    <source>
        <strain evidence="7">NBRC 105008</strain>
    </source>
</reference>
<feature type="transmembrane region" description="Helical" evidence="5">
    <location>
        <begin position="320"/>
        <end position="341"/>
    </location>
</feature>
<protein>
    <submittedName>
        <fullName evidence="8">RDD family protein</fullName>
    </submittedName>
</protein>
<evidence type="ECO:0000313" key="9">
    <source>
        <dbReference type="Proteomes" id="UP000093226"/>
    </source>
</evidence>
<dbReference type="Pfam" id="PF06271">
    <property type="entry name" value="RDD"/>
    <property type="match status" value="1"/>
</dbReference>
<comment type="subcellular location">
    <subcellularLocation>
        <location evidence="1">Membrane</location>
        <topology evidence="1">Multi-pass membrane protein</topology>
    </subcellularLocation>
</comment>
<dbReference type="InterPro" id="IPR010432">
    <property type="entry name" value="RDD"/>
</dbReference>
<keyword evidence="4 5" id="KW-0472">Membrane</keyword>
<keyword evidence="2 5" id="KW-0812">Transmembrane</keyword>
<feature type="transmembrane region" description="Helical" evidence="5">
    <location>
        <begin position="79"/>
        <end position="101"/>
    </location>
</feature>
<evidence type="ECO:0000256" key="4">
    <source>
        <dbReference type="ARBA" id="ARBA00023136"/>
    </source>
</evidence>
<evidence type="ECO:0000256" key="5">
    <source>
        <dbReference type="SAM" id="Phobius"/>
    </source>
</evidence>
<evidence type="ECO:0000259" key="6">
    <source>
        <dbReference type="Pfam" id="PF06271"/>
    </source>
</evidence>
<dbReference type="AlphaFoldDB" id="A0A1B9DJH2"/>
<feature type="transmembrane region" description="Helical" evidence="5">
    <location>
        <begin position="175"/>
        <end position="193"/>
    </location>
</feature>
<dbReference type="RefSeq" id="WP_066329095.1">
    <property type="nucleotide sequence ID" value="NZ_BJVF01000008.1"/>
</dbReference>
<comment type="caution">
    <text evidence="7">The sequence shown here is derived from an EMBL/GenBank/DDBJ whole genome shotgun (WGS) entry which is preliminary data.</text>
</comment>
<dbReference type="Proteomes" id="UP000182367">
    <property type="component" value="Unassembled WGS sequence"/>
</dbReference>
<dbReference type="STRING" id="551990.SAMN05192550_2970"/>
<evidence type="ECO:0000256" key="1">
    <source>
        <dbReference type="ARBA" id="ARBA00004141"/>
    </source>
</evidence>
<keyword evidence="10" id="KW-1185">Reference proteome</keyword>
<feature type="domain" description="RDD" evidence="6">
    <location>
        <begin position="170"/>
        <end position="330"/>
    </location>
</feature>
<feature type="transmembrane region" description="Helical" evidence="5">
    <location>
        <begin position="229"/>
        <end position="250"/>
    </location>
</feature>
<dbReference type="GO" id="GO:0016020">
    <property type="term" value="C:membrane"/>
    <property type="evidence" value="ECO:0007669"/>
    <property type="project" value="UniProtKB-SubCell"/>
</dbReference>
<evidence type="ECO:0000313" key="7">
    <source>
        <dbReference type="EMBL" id="OCB69823.1"/>
    </source>
</evidence>
<feature type="transmembrane region" description="Helical" evidence="5">
    <location>
        <begin position="121"/>
        <end position="142"/>
    </location>
</feature>
<gene>
    <name evidence="7" type="ORF">FBGL_12990</name>
    <name evidence="8" type="ORF">SAMN05192550_2970</name>
</gene>
<reference evidence="8 10" key="3">
    <citation type="submission" date="2016-10" db="EMBL/GenBank/DDBJ databases">
        <authorList>
            <person name="Varghese N."/>
            <person name="Submissions S."/>
        </authorList>
    </citation>
    <scope>NUCLEOTIDE SEQUENCE [LARGE SCALE GENOMIC DNA]</scope>
    <source>
        <strain evidence="8 10">Gm-149</strain>
    </source>
</reference>
<evidence type="ECO:0000313" key="8">
    <source>
        <dbReference type="EMBL" id="SDJ90223.1"/>
    </source>
</evidence>
<accession>A0A1B9DJH2</accession>
<organism evidence="7 9">
    <name type="scientific">Flavobacterium glycines</name>
    <dbReference type="NCBI Taxonomy" id="551990"/>
    <lineage>
        <taxon>Bacteria</taxon>
        <taxon>Pseudomonadati</taxon>
        <taxon>Bacteroidota</taxon>
        <taxon>Flavobacteriia</taxon>
        <taxon>Flavobacteriales</taxon>
        <taxon>Flavobacteriaceae</taxon>
        <taxon>Flavobacterium</taxon>
    </lineage>
</organism>
<sequence length="597" mass="69927">MKKTITIILVLLSFFGLISVFIDSFKYRDLIPFLSVFPFNRSELLKEYSNLGIINLFFYIVFIVGIIVYLISKYRETRLLRFIFSVILISKIVFVPIWIYSSYLTSEFRSLHPEFNTNFNWIHSVLYYIFQIFIIVISFRILKYLSSDKELDFSEKVYGEHISKEYTVATKSQRFLNYLVDTLVWIIVYSSIFSTVNSLVFMQKQIDSSLIENNTMANQFVGDSSNNNFIALLYLLLFRFIYYIFFEFVFKASPAKFLTETRVMDYSGEPTNFKEIFLKTTFRNIPFNTITFLFGYNLQDNWSATEVFKEKRVGVSGNKYLGYFFIIAGSFFLVYLGVRFYEKKHEENFQVQLLEEKIKHNKKALSELEIGDIIIIHHYDSNDYGQYILKINRIIGEKVYFNMIDSNDYNYPEDELIIVNKDKYFLNELETFSVNKKNLSKAIISVDEMKMNENHEVVNPEGFGFKLLNDKKNYFIINVLALRKPILKIEKARWSETNNVVKELNFSISNLGISSKLIAIKSNQDDVLWGLESSTILPIQIPNKKNDSNSYVLNLKGKGDNLNNSDFTISVQDSLGKIYDYQILANNVNPEIIIKSL</sequence>
<evidence type="ECO:0000256" key="2">
    <source>
        <dbReference type="ARBA" id="ARBA00022692"/>
    </source>
</evidence>
<reference evidence="9" key="1">
    <citation type="submission" date="2016-03" db="EMBL/GenBank/DDBJ databases">
        <title>Draft genome sequence of Paenibacillus glacialis DSM 22343.</title>
        <authorList>
            <person name="Shin S.-K."/>
            <person name="Yi H."/>
        </authorList>
    </citation>
    <scope>NUCLEOTIDE SEQUENCE [LARGE SCALE GENOMIC DNA]</scope>
    <source>
        <strain evidence="9">NBRC 105008</strain>
    </source>
</reference>
<dbReference type="EMBL" id="FNEO01000008">
    <property type="protein sequence ID" value="SDJ90223.1"/>
    <property type="molecule type" value="Genomic_DNA"/>
</dbReference>
<proteinExistence type="predicted"/>
<name>A0A1B9DJH2_9FLAO</name>
<dbReference type="OrthoDB" id="762068at2"/>
<keyword evidence="3 5" id="KW-1133">Transmembrane helix</keyword>